<evidence type="ECO:0008006" key="3">
    <source>
        <dbReference type="Google" id="ProtNLM"/>
    </source>
</evidence>
<dbReference type="Proteomes" id="UP000094243">
    <property type="component" value="Unassembled WGS sequence"/>
</dbReference>
<evidence type="ECO:0000313" key="1">
    <source>
        <dbReference type="EMBL" id="ODQ91744.1"/>
    </source>
</evidence>
<dbReference type="PANTHER" id="PTHR39456">
    <property type="entry name" value="METAL-DEPENDENT HYDROLASE"/>
    <property type="match status" value="1"/>
</dbReference>
<dbReference type="PANTHER" id="PTHR39456:SF1">
    <property type="entry name" value="METAL-DEPENDENT HYDROLASE"/>
    <property type="match status" value="1"/>
</dbReference>
<sequence length="311" mass="34987">MTGLVVRKIGWDFDASVPFRWQPANPQFGLFCNAFTFIAVPFERYIVTAVRMASDRLDQDADVAAEADAFLKQEAQHAAAHRKHMLALIQRYPDLEQCYVGACAAYEELIGQEPVEFHLAYIANLEATFTPLFKVLLDNRDSLFGGGDPRVASLMMWHFVEEIEHRSSGLILCNHVNPHPWSRVKYIRRTFAHVAAVADAIATAFDDIVPFEDRGASTRALLSGHFLTGELNARVPVVRRLRNRESAAAPTIFAPVPTGELARMLWRLALSQAPYHDPADQPLPDWAETWMRAYERGADMTTFAGSWTAER</sequence>
<reference evidence="2" key="1">
    <citation type="submission" date="2016-09" db="EMBL/GenBank/DDBJ databases">
        <authorList>
            <person name="Greninger A.L."/>
            <person name="Jerome K.R."/>
            <person name="Mcnair B."/>
            <person name="Wallis C."/>
            <person name="Fang F."/>
        </authorList>
    </citation>
    <scope>NUCLEOTIDE SEQUENCE [LARGE SCALE GENOMIC DNA]</scope>
    <source>
        <strain evidence="2">M7</strain>
    </source>
</reference>
<dbReference type="EMBL" id="MIGZ01000098">
    <property type="protein sequence ID" value="ODQ91744.1"/>
    <property type="molecule type" value="Genomic_DNA"/>
</dbReference>
<evidence type="ECO:0000313" key="2">
    <source>
        <dbReference type="Proteomes" id="UP000094243"/>
    </source>
</evidence>
<gene>
    <name evidence="1" type="ORF">BHQ17_16585</name>
</gene>
<dbReference type="RefSeq" id="WP_069406255.1">
    <property type="nucleotide sequence ID" value="NZ_MIGZ01000098.1"/>
</dbReference>
<accession>A0A1E3RPH2</accession>
<organism evidence="1 2">
    <name type="scientific">Mycolicibacterium holsaticum</name>
    <dbReference type="NCBI Taxonomy" id="152142"/>
    <lineage>
        <taxon>Bacteria</taxon>
        <taxon>Bacillati</taxon>
        <taxon>Actinomycetota</taxon>
        <taxon>Actinomycetes</taxon>
        <taxon>Mycobacteriales</taxon>
        <taxon>Mycobacteriaceae</taxon>
        <taxon>Mycolicibacterium</taxon>
    </lineage>
</organism>
<proteinExistence type="predicted"/>
<dbReference type="Pfam" id="PF10118">
    <property type="entry name" value="Metal_hydrol"/>
    <property type="match status" value="1"/>
</dbReference>
<protein>
    <recommendedName>
        <fullName evidence="3">Metal-dependent hydrolase</fullName>
    </recommendedName>
</protein>
<name>A0A1E3RPH2_9MYCO</name>
<dbReference type="AlphaFoldDB" id="A0A1E3RPH2"/>
<dbReference type="InterPro" id="IPR016516">
    <property type="entry name" value="UCP07580"/>
</dbReference>
<comment type="caution">
    <text evidence="1">The sequence shown here is derived from an EMBL/GenBank/DDBJ whole genome shotgun (WGS) entry which is preliminary data.</text>
</comment>
<dbReference type="OrthoDB" id="4762955at2"/>
<keyword evidence="2" id="KW-1185">Reference proteome</keyword>